<dbReference type="Gene3D" id="3.40.190.290">
    <property type="match status" value="1"/>
</dbReference>
<dbReference type="PROSITE" id="PS50931">
    <property type="entry name" value="HTH_LYSR"/>
    <property type="match status" value="1"/>
</dbReference>
<reference evidence="7" key="1">
    <citation type="submission" date="2017-12" db="EMBL/GenBank/DDBJ databases">
        <authorList>
            <person name="Thomas-White K."/>
            <person name="Wolfe A.J."/>
        </authorList>
    </citation>
    <scope>NUCLEOTIDE SEQUENCE</scope>
    <source>
        <strain evidence="7">UMB0138</strain>
    </source>
</reference>
<dbReference type="Pfam" id="PF00126">
    <property type="entry name" value="HTH_1"/>
    <property type="match status" value="1"/>
</dbReference>
<keyword evidence="2" id="KW-0805">Transcription regulation</keyword>
<keyword evidence="9" id="KW-1185">Reference proteome</keyword>
<keyword evidence="3" id="KW-0238">DNA-binding</keyword>
<dbReference type="Proteomes" id="UP000778864">
    <property type="component" value="Unassembled WGS sequence"/>
</dbReference>
<dbReference type="FunFam" id="1.10.10.10:FF:000001">
    <property type="entry name" value="LysR family transcriptional regulator"/>
    <property type="match status" value="1"/>
</dbReference>
<reference evidence="7" key="4">
    <citation type="submission" date="2024-04" db="EMBL/GenBank/DDBJ databases">
        <title>Na.</title>
        <authorList>
            <person name="Choi B."/>
        </authorList>
    </citation>
    <scope>NUCLEOTIDE SEQUENCE</scope>
    <source>
        <strain evidence="7">UMB0138</strain>
    </source>
</reference>
<sequence length="301" mass="33463">MAVSADLYRTFLGVGLYLSFSRAAKELGVSQSAISQSIKQLEGELNMPLFVRTTKSVGFTPEGKELFDTVAKAFSILDNGVTQLQERVSQAYESLNLAATDTLCRHFLLPYFHKWQLQESEIGLHIINRPSPDCVELVLNKEAQLAVVNDYEGLRDNPQLEVTTLATIQDVFVGGPDYKGAGFFDQGRLLNEPILLLHKGSASRTFFDDVTHGACRKPRFELGSVDVLLDLVEINMGISMLPNHVVQQKMQEGTIVRIDTDIPVPTRDIVLVRSRLVPQSEGAARFTSLLVNRESTRDKVL</sequence>
<dbReference type="RefSeq" id="WP_004693739.1">
    <property type="nucleotide sequence ID" value="NZ_AP031417.1"/>
</dbReference>
<proteinExistence type="inferred from homology"/>
<dbReference type="InterPro" id="IPR036390">
    <property type="entry name" value="WH_DNA-bd_sf"/>
</dbReference>
<dbReference type="Gene3D" id="1.10.10.10">
    <property type="entry name" value="Winged helix-like DNA-binding domain superfamily/Winged helix DNA-binding domain"/>
    <property type="match status" value="1"/>
</dbReference>
<dbReference type="PRINTS" id="PR00039">
    <property type="entry name" value="HTHLYSR"/>
</dbReference>
<evidence type="ECO:0000313" key="7">
    <source>
        <dbReference type="EMBL" id="MEO9179020.1"/>
    </source>
</evidence>
<dbReference type="SUPFAM" id="SSF46785">
    <property type="entry name" value="Winged helix' DNA-binding domain"/>
    <property type="match status" value="1"/>
</dbReference>
<dbReference type="PANTHER" id="PTHR30126:SF64">
    <property type="entry name" value="HTH-TYPE TRANSCRIPTIONAL REGULATOR CITR"/>
    <property type="match status" value="1"/>
</dbReference>
<evidence type="ECO:0000256" key="2">
    <source>
        <dbReference type="ARBA" id="ARBA00023015"/>
    </source>
</evidence>
<accession>A0A134C045</accession>
<protein>
    <submittedName>
        <fullName evidence="6">LysR family transcriptional regulator</fullName>
    </submittedName>
</protein>
<evidence type="ECO:0000313" key="10">
    <source>
        <dbReference type="Proteomes" id="UP000778864"/>
    </source>
</evidence>
<dbReference type="GO" id="GO:0000976">
    <property type="term" value="F:transcription cis-regulatory region binding"/>
    <property type="evidence" value="ECO:0007669"/>
    <property type="project" value="TreeGrafter"/>
</dbReference>
<dbReference type="InterPro" id="IPR036388">
    <property type="entry name" value="WH-like_DNA-bd_sf"/>
</dbReference>
<gene>
    <name evidence="7" type="ORF">CYJ21_008705</name>
    <name evidence="6" type="ORF">KHZ90_04015</name>
    <name evidence="8" type="ORF">RDV51_01580</name>
</gene>
<dbReference type="SUPFAM" id="SSF53850">
    <property type="entry name" value="Periplasmic binding protein-like II"/>
    <property type="match status" value="1"/>
</dbReference>
<name>A0A134C045_VEIPA</name>
<dbReference type="Proteomes" id="UP000234197">
    <property type="component" value="Unassembled WGS sequence"/>
</dbReference>
<evidence type="ECO:0000256" key="3">
    <source>
        <dbReference type="ARBA" id="ARBA00023125"/>
    </source>
</evidence>
<dbReference type="GO" id="GO:0003700">
    <property type="term" value="F:DNA-binding transcription factor activity"/>
    <property type="evidence" value="ECO:0007669"/>
    <property type="project" value="InterPro"/>
</dbReference>
<evidence type="ECO:0000313" key="9">
    <source>
        <dbReference type="Proteomes" id="UP000234197"/>
    </source>
</evidence>
<dbReference type="AlphaFoldDB" id="A0A134C045"/>
<dbReference type="EMBL" id="JAGZMU010000002">
    <property type="protein sequence ID" value="MBS4892925.1"/>
    <property type="molecule type" value="Genomic_DNA"/>
</dbReference>
<evidence type="ECO:0000256" key="4">
    <source>
        <dbReference type="ARBA" id="ARBA00023163"/>
    </source>
</evidence>
<organism evidence="6 10">
    <name type="scientific">Veillonella parvula</name>
    <name type="common">Staphylococcus parvulus</name>
    <dbReference type="NCBI Taxonomy" id="29466"/>
    <lineage>
        <taxon>Bacteria</taxon>
        <taxon>Bacillati</taxon>
        <taxon>Bacillota</taxon>
        <taxon>Negativicutes</taxon>
        <taxon>Veillonellales</taxon>
        <taxon>Veillonellaceae</taxon>
        <taxon>Veillonella</taxon>
    </lineage>
</organism>
<evidence type="ECO:0000313" key="8">
    <source>
        <dbReference type="EMBL" id="WMS20058.1"/>
    </source>
</evidence>
<evidence type="ECO:0000313" key="6">
    <source>
        <dbReference type="EMBL" id="MBS4892925.1"/>
    </source>
</evidence>
<feature type="domain" description="HTH lysR-type" evidence="5">
    <location>
        <begin position="19"/>
        <end position="60"/>
    </location>
</feature>
<keyword evidence="4" id="KW-0804">Transcription</keyword>
<dbReference type="PANTHER" id="PTHR30126">
    <property type="entry name" value="HTH-TYPE TRANSCRIPTIONAL REGULATOR"/>
    <property type="match status" value="1"/>
</dbReference>
<dbReference type="InterPro" id="IPR005119">
    <property type="entry name" value="LysR_subst-bd"/>
</dbReference>
<dbReference type="EMBL" id="PKMC02000009">
    <property type="protein sequence ID" value="MEO9179020.1"/>
    <property type="molecule type" value="Genomic_DNA"/>
</dbReference>
<reference evidence="6" key="2">
    <citation type="submission" date="2021-02" db="EMBL/GenBank/DDBJ databases">
        <title>Infant gut strain persistence is associated with maternal origin, phylogeny, and functional potential including surface adhesion and iron acquisition.</title>
        <authorList>
            <person name="Lou Y.C."/>
        </authorList>
    </citation>
    <scope>NUCLEOTIDE SEQUENCE</scope>
    <source>
        <strain evidence="6">L3_108_031G1_dasL3_108_031G1_concoct_20</strain>
    </source>
</reference>
<dbReference type="Proteomes" id="UP001228955">
    <property type="component" value="Chromosome"/>
</dbReference>
<dbReference type="CDD" id="cd05466">
    <property type="entry name" value="PBP2_LTTR_substrate"/>
    <property type="match status" value="1"/>
</dbReference>
<evidence type="ECO:0000259" key="5">
    <source>
        <dbReference type="PROSITE" id="PS50931"/>
    </source>
</evidence>
<dbReference type="STRING" id="29466.GCA_002005185_00933"/>
<dbReference type="Pfam" id="PF03466">
    <property type="entry name" value="LysR_substrate"/>
    <property type="match status" value="1"/>
</dbReference>
<reference evidence="8" key="3">
    <citation type="submission" date="2023-08" db="EMBL/GenBank/DDBJ databases">
        <title>Veillonella_parvula_DSM 2007_complete_genome_hifiasm_Zymo_Research_D6332.</title>
        <authorList>
            <person name="Damerum A."/>
        </authorList>
    </citation>
    <scope>NUCLEOTIDE SEQUENCE</scope>
    <source>
        <strain evidence="8">DSM 2007</strain>
    </source>
</reference>
<dbReference type="EMBL" id="CP133463">
    <property type="protein sequence ID" value="WMS20058.1"/>
    <property type="molecule type" value="Genomic_DNA"/>
</dbReference>
<evidence type="ECO:0000256" key="1">
    <source>
        <dbReference type="ARBA" id="ARBA00009437"/>
    </source>
</evidence>
<comment type="similarity">
    <text evidence="1">Belongs to the LysR transcriptional regulatory family.</text>
</comment>
<dbReference type="InterPro" id="IPR000847">
    <property type="entry name" value="LysR_HTH_N"/>
</dbReference>